<dbReference type="InterPro" id="IPR051171">
    <property type="entry name" value="CaCA"/>
</dbReference>
<dbReference type="SUPFAM" id="SSF141072">
    <property type="entry name" value="CalX-like"/>
    <property type="match status" value="1"/>
</dbReference>
<comment type="caution">
    <text evidence="6">The sequence shown here is derived from an EMBL/GenBank/DDBJ whole genome shotgun (WGS) entry which is preliminary data.</text>
</comment>
<keyword evidence="2" id="KW-0677">Repeat</keyword>
<keyword evidence="3" id="KW-0106">Calcium</keyword>
<dbReference type="Proteomes" id="UP000076962">
    <property type="component" value="Unassembled WGS sequence"/>
</dbReference>
<dbReference type="InterPro" id="IPR011050">
    <property type="entry name" value="Pectin_lyase_fold/virulence"/>
</dbReference>
<dbReference type="SMART" id="SM00237">
    <property type="entry name" value="Calx_beta"/>
    <property type="match status" value="1"/>
</dbReference>
<dbReference type="InterPro" id="IPR059226">
    <property type="entry name" value="Choice_anch_Q_dom"/>
</dbReference>
<accession>A0A176S238</accession>
<dbReference type="GO" id="GO:0016020">
    <property type="term" value="C:membrane"/>
    <property type="evidence" value="ECO:0007669"/>
    <property type="project" value="InterPro"/>
</dbReference>
<dbReference type="PANTHER" id="PTHR11878:SF65">
    <property type="entry name" value="NA_CA-EXCHANGE PROTEIN, ISOFORM G"/>
    <property type="match status" value="1"/>
</dbReference>
<feature type="domain" description="Calx-beta" evidence="5">
    <location>
        <begin position="168"/>
        <end position="267"/>
    </location>
</feature>
<feature type="non-terminal residue" evidence="6">
    <location>
        <position position="293"/>
    </location>
</feature>
<reference evidence="6 7" key="1">
    <citation type="submission" date="2016-05" db="EMBL/GenBank/DDBJ databases">
        <title>Single-cell genome of chain-forming Candidatus Thiomargarita nelsonii and comparison to other large sulfur-oxidizing bacteria.</title>
        <authorList>
            <person name="Winkel M."/>
            <person name="Salman V."/>
            <person name="Woyke T."/>
            <person name="Schulz-Vogt H."/>
            <person name="Richter M."/>
            <person name="Flood B."/>
            <person name="Bailey J."/>
            <person name="Amann R."/>
            <person name="Mussmann M."/>
        </authorList>
    </citation>
    <scope>NUCLEOTIDE SEQUENCE [LARGE SCALE GENOMIC DNA]</scope>
    <source>
        <strain evidence="6 7">THI036</strain>
    </source>
</reference>
<dbReference type="GO" id="GO:0005432">
    <property type="term" value="F:calcium:sodium antiporter activity"/>
    <property type="evidence" value="ECO:0007669"/>
    <property type="project" value="TreeGrafter"/>
</dbReference>
<dbReference type="GO" id="GO:0098703">
    <property type="term" value="P:calcium ion import across plasma membrane"/>
    <property type="evidence" value="ECO:0007669"/>
    <property type="project" value="TreeGrafter"/>
</dbReference>
<dbReference type="PANTHER" id="PTHR11878">
    <property type="entry name" value="SODIUM/CALCIUM EXCHANGER"/>
    <property type="match status" value="1"/>
</dbReference>
<proteinExistence type="predicted"/>
<keyword evidence="4" id="KW-0406">Ion transport</keyword>
<sequence>MNNSSWTLLHNLSAQSYGGGLYLNSGNVSLINTIVAYNTADSSDGNEYGAGIHIDDGNLTLTHSDVVHNIPEGVRNGDGLVTAVNSIFYFNQGDEIVGDASVNYSDVEGGWATGDGNIDADPLFVSPPDLHLDGASLCIDSGTDIPGLPATDFDGNPRPSGSGYDMGAYEYAQQSPAGVLQFSVENYEVSENGGSATITVTRTGGSNGAVSVDYATSDDTATAGSDYTEATGTLNWADGDATDKTFMVDIINDDEIEDEETLILSLDSPTGGAGLGTPSTATLTIMDNDSFKN</sequence>
<dbReference type="InterPro" id="IPR003644">
    <property type="entry name" value="Calx_beta"/>
</dbReference>
<dbReference type="GO" id="GO:0007229">
    <property type="term" value="P:integrin-mediated signaling pathway"/>
    <property type="evidence" value="ECO:0007669"/>
    <property type="project" value="UniProtKB-KW"/>
</dbReference>
<dbReference type="InterPro" id="IPR038081">
    <property type="entry name" value="CalX-like_sf"/>
</dbReference>
<evidence type="ECO:0000256" key="4">
    <source>
        <dbReference type="ARBA" id="ARBA00023065"/>
    </source>
</evidence>
<keyword evidence="6" id="KW-0401">Integrin</keyword>
<protein>
    <submittedName>
        <fullName evidence="6">Na-Ca exchanger/integrin-beta4 domain protein</fullName>
    </submittedName>
</protein>
<evidence type="ECO:0000256" key="1">
    <source>
        <dbReference type="ARBA" id="ARBA00022729"/>
    </source>
</evidence>
<evidence type="ECO:0000256" key="2">
    <source>
        <dbReference type="ARBA" id="ARBA00022737"/>
    </source>
</evidence>
<dbReference type="NCBIfam" id="NF041518">
    <property type="entry name" value="choice_anch_Q"/>
    <property type="match status" value="1"/>
</dbReference>
<dbReference type="FunFam" id="2.60.40.2030:FF:000017">
    <property type="entry name" value="Adhesion G protein-coupled receptor V1"/>
    <property type="match status" value="1"/>
</dbReference>
<dbReference type="Pfam" id="PF03160">
    <property type="entry name" value="Calx-beta"/>
    <property type="match status" value="1"/>
</dbReference>
<evidence type="ECO:0000313" key="7">
    <source>
        <dbReference type="Proteomes" id="UP000076962"/>
    </source>
</evidence>
<dbReference type="EMBL" id="LUTY01001233">
    <property type="protein sequence ID" value="OAD22006.1"/>
    <property type="molecule type" value="Genomic_DNA"/>
</dbReference>
<evidence type="ECO:0000313" key="6">
    <source>
        <dbReference type="EMBL" id="OAD22006.1"/>
    </source>
</evidence>
<dbReference type="AlphaFoldDB" id="A0A176S238"/>
<keyword evidence="4" id="KW-0813">Transport</keyword>
<evidence type="ECO:0000256" key="3">
    <source>
        <dbReference type="ARBA" id="ARBA00022837"/>
    </source>
</evidence>
<organism evidence="6 7">
    <name type="scientific">Candidatus Thiomargarita nelsonii</name>
    <dbReference type="NCBI Taxonomy" id="1003181"/>
    <lineage>
        <taxon>Bacteria</taxon>
        <taxon>Pseudomonadati</taxon>
        <taxon>Pseudomonadota</taxon>
        <taxon>Gammaproteobacteria</taxon>
        <taxon>Thiotrichales</taxon>
        <taxon>Thiotrichaceae</taxon>
        <taxon>Thiomargarita</taxon>
    </lineage>
</organism>
<keyword evidence="1" id="KW-0732">Signal</keyword>
<name>A0A176S238_9GAMM</name>
<keyword evidence="7" id="KW-1185">Reference proteome</keyword>
<gene>
    <name evidence="6" type="ORF">THIOM_002211</name>
</gene>
<evidence type="ECO:0000259" key="5">
    <source>
        <dbReference type="SMART" id="SM00237"/>
    </source>
</evidence>
<dbReference type="SUPFAM" id="SSF51126">
    <property type="entry name" value="Pectin lyase-like"/>
    <property type="match status" value="1"/>
</dbReference>
<dbReference type="Gene3D" id="2.60.40.2030">
    <property type="match status" value="1"/>
</dbReference>